<protein>
    <submittedName>
        <fullName evidence="1">Uncharacterized protein</fullName>
    </submittedName>
</protein>
<proteinExistence type="predicted"/>
<reference evidence="1" key="1">
    <citation type="submission" date="2014-11" db="EMBL/GenBank/DDBJ databases">
        <authorList>
            <person name="Amaro Gonzalez C."/>
        </authorList>
    </citation>
    <scope>NUCLEOTIDE SEQUENCE</scope>
</reference>
<dbReference type="AlphaFoldDB" id="A0A0E9WTY3"/>
<sequence length="54" mass="6208">MLLPFIFVTLHMKGNMSFTAVPSKSHLNCTLEYFSSFHSFDSTDLCFTVLKVHH</sequence>
<accession>A0A0E9WTY3</accession>
<organism evidence="1">
    <name type="scientific">Anguilla anguilla</name>
    <name type="common">European freshwater eel</name>
    <name type="synonym">Muraena anguilla</name>
    <dbReference type="NCBI Taxonomy" id="7936"/>
    <lineage>
        <taxon>Eukaryota</taxon>
        <taxon>Metazoa</taxon>
        <taxon>Chordata</taxon>
        <taxon>Craniata</taxon>
        <taxon>Vertebrata</taxon>
        <taxon>Euteleostomi</taxon>
        <taxon>Actinopterygii</taxon>
        <taxon>Neopterygii</taxon>
        <taxon>Teleostei</taxon>
        <taxon>Anguilliformes</taxon>
        <taxon>Anguillidae</taxon>
        <taxon>Anguilla</taxon>
    </lineage>
</organism>
<name>A0A0E9WTY3_ANGAN</name>
<dbReference type="EMBL" id="GBXM01014755">
    <property type="protein sequence ID" value="JAH93822.1"/>
    <property type="molecule type" value="Transcribed_RNA"/>
</dbReference>
<evidence type="ECO:0000313" key="1">
    <source>
        <dbReference type="EMBL" id="JAH93822.1"/>
    </source>
</evidence>
<reference evidence="1" key="2">
    <citation type="journal article" date="2015" name="Fish Shellfish Immunol.">
        <title>Early steps in the European eel (Anguilla anguilla)-Vibrio vulnificus interaction in the gills: Role of the RtxA13 toxin.</title>
        <authorList>
            <person name="Callol A."/>
            <person name="Pajuelo D."/>
            <person name="Ebbesson L."/>
            <person name="Teles M."/>
            <person name="MacKenzie S."/>
            <person name="Amaro C."/>
        </authorList>
    </citation>
    <scope>NUCLEOTIDE SEQUENCE</scope>
</reference>